<organism evidence="1 2">
    <name type="scientific">Aspergillus costaricaensis CBS 115574</name>
    <dbReference type="NCBI Taxonomy" id="1448317"/>
    <lineage>
        <taxon>Eukaryota</taxon>
        <taxon>Fungi</taxon>
        <taxon>Dikarya</taxon>
        <taxon>Ascomycota</taxon>
        <taxon>Pezizomycotina</taxon>
        <taxon>Eurotiomycetes</taxon>
        <taxon>Eurotiomycetidae</taxon>
        <taxon>Eurotiales</taxon>
        <taxon>Aspergillaceae</taxon>
        <taxon>Aspergillus</taxon>
        <taxon>Aspergillus subgen. Circumdati</taxon>
    </lineage>
</organism>
<sequence length="137" mass="15923">MLAENSIFQILNLLQGPAMSALCRKGKENFDKIIRVKKLVEGKYTTEYFVSDCIKLLGELERNGDVRSSFATVKKLKECAQEFDRKMQEIRENYGKCRGIHWLVRVYSDGGELKKLEREFWDLVDGTKGVLDLWKLL</sequence>
<dbReference type="EMBL" id="KZ824535">
    <property type="protein sequence ID" value="RAK94620.1"/>
    <property type="molecule type" value="Genomic_DNA"/>
</dbReference>
<protein>
    <submittedName>
        <fullName evidence="1">Uncharacterized protein</fullName>
    </submittedName>
</protein>
<evidence type="ECO:0000313" key="1">
    <source>
        <dbReference type="EMBL" id="RAK94620.1"/>
    </source>
</evidence>
<name>A0ACD1IWB8_9EURO</name>
<proteinExistence type="predicted"/>
<reference evidence="1" key="1">
    <citation type="submission" date="2018-02" db="EMBL/GenBank/DDBJ databases">
        <title>The genomes of Aspergillus section Nigri reveals drivers in fungal speciation.</title>
        <authorList>
            <consortium name="DOE Joint Genome Institute"/>
            <person name="Vesth T.C."/>
            <person name="Nybo J."/>
            <person name="Theobald S."/>
            <person name="Brandl J."/>
            <person name="Frisvad J.C."/>
            <person name="Nielsen K.F."/>
            <person name="Lyhne E.K."/>
            <person name="Kogle M.E."/>
            <person name="Kuo A."/>
            <person name="Riley R."/>
            <person name="Clum A."/>
            <person name="Nolan M."/>
            <person name="Lipzen A."/>
            <person name="Salamov A."/>
            <person name="Henrissat B."/>
            <person name="Wiebenga A."/>
            <person name="De vries R.P."/>
            <person name="Grigoriev I.V."/>
            <person name="Mortensen U.H."/>
            <person name="Andersen M.R."/>
            <person name="Baker S.E."/>
        </authorList>
    </citation>
    <scope>NUCLEOTIDE SEQUENCE</scope>
    <source>
        <strain evidence="1">CBS 115574</strain>
    </source>
</reference>
<accession>A0ACD1IWB8</accession>
<evidence type="ECO:0000313" key="2">
    <source>
        <dbReference type="Proteomes" id="UP000249748"/>
    </source>
</evidence>
<gene>
    <name evidence="1" type="ORF">BO79DRAFT_206282</name>
</gene>
<keyword evidence="2" id="KW-1185">Reference proteome</keyword>
<dbReference type="Proteomes" id="UP000249748">
    <property type="component" value="Unassembled WGS sequence"/>
</dbReference>